<sequence length="799" mass="87260">MTPAEPGGAATAAVDVGTLLRLASTSVEASPATGTLILRTGPDEREVPLSIVIEPLVRMHLTQDLGSTSARALGEAAVAAVGAVADRNIRFDRRTARWYSTEPERSDLIDGIVHAFVVGGVPARPDHHATIEIVVHVDPHGRPWARRTTAGGESAVRDILFAGIDVWKPLGRLLDSPGATELDDEELVELLSPAVSDTLATRNIRLTWDESVSVPSATVRLDDVSESGSSLHWALSFSGGTLTPTEISELAAPQRPVVRVRDTWVVRSAADLKLVRRSQKGSLNAGETTAALLTGRLPSGDREVTVVSKTELSAALRRPCRAEDVPVPTGIAGSLRAYQREGLAWLARNAALGLGSCLADDMGLGKSLTAIAFHLHLRSHGMTGPTLVVCPASVLGAWEREVGRWAPRETVRRYHGDGRILDPTADITLTTYATMRLDADELSRQHWNLLIADEAQTVKNPRSLIAQALRRFQARHRLALSGTPIQNSLDDLWAIIDWTTPGLLGNRTLFRRRFSTPIAKGDEAARERLNDLTKVVVLRRRKSDPGIAPELPPKTFLELSVPLSDEQIGLYQALVDESLTDISQLDEIERRGRILKLLTELKQVCNHPAQFLDESTPMLAGRSGKLDALLDITNIFVAEGAAGLVFTQFVKMGELILRHLRDQRLRVGFLHGGLSLPDRQRLVDGFQGGEFDVLVLSLHAAGTGLTLTRAEHVVHYDRWWNPAVEDQATDRAYRIGQTRPVQVHRLTSEGTLEERIADLLTRKGALADAILDVEQSGRTFTELDDEDLSRLVKLQSVTS</sequence>
<evidence type="ECO:0000313" key="5">
    <source>
        <dbReference type="Proteomes" id="UP001597260"/>
    </source>
</evidence>
<keyword evidence="4" id="KW-0347">Helicase</keyword>
<evidence type="ECO:0000259" key="2">
    <source>
        <dbReference type="PROSITE" id="PS51192"/>
    </source>
</evidence>
<dbReference type="PANTHER" id="PTHR45629">
    <property type="entry name" value="SNF2/RAD54 FAMILY MEMBER"/>
    <property type="match status" value="1"/>
</dbReference>
<dbReference type="InterPro" id="IPR049730">
    <property type="entry name" value="SNF2/RAD54-like_C"/>
</dbReference>
<comment type="caution">
    <text evidence="4">The sequence shown here is derived from an EMBL/GenBank/DDBJ whole genome shotgun (WGS) entry which is preliminary data.</text>
</comment>
<dbReference type="EMBL" id="JBHTMP010000009">
    <property type="protein sequence ID" value="MFD1321096.1"/>
    <property type="molecule type" value="Genomic_DNA"/>
</dbReference>
<dbReference type="PROSITE" id="PS51194">
    <property type="entry name" value="HELICASE_CTER"/>
    <property type="match status" value="1"/>
</dbReference>
<keyword evidence="4" id="KW-0067">ATP-binding</keyword>
<dbReference type="SMART" id="SM00487">
    <property type="entry name" value="DEXDc"/>
    <property type="match status" value="1"/>
</dbReference>
<dbReference type="InterPro" id="IPR038718">
    <property type="entry name" value="SNF2-like_sf"/>
</dbReference>
<dbReference type="GO" id="GO:0004386">
    <property type="term" value="F:helicase activity"/>
    <property type="evidence" value="ECO:0007669"/>
    <property type="project" value="UniProtKB-KW"/>
</dbReference>
<dbReference type="Pfam" id="PF00176">
    <property type="entry name" value="SNF2-rel_dom"/>
    <property type="match status" value="1"/>
</dbReference>
<dbReference type="InterPro" id="IPR001650">
    <property type="entry name" value="Helicase_C-like"/>
</dbReference>
<gene>
    <name evidence="4" type="ORF">ACFQ4H_08350</name>
</gene>
<dbReference type="CDD" id="cd18793">
    <property type="entry name" value="SF2_C_SNF"/>
    <property type="match status" value="1"/>
</dbReference>
<evidence type="ECO:0000256" key="1">
    <source>
        <dbReference type="ARBA" id="ARBA00022801"/>
    </source>
</evidence>
<dbReference type="InterPro" id="IPR022138">
    <property type="entry name" value="DUF3670"/>
</dbReference>
<dbReference type="InterPro" id="IPR000330">
    <property type="entry name" value="SNF2_N"/>
</dbReference>
<protein>
    <submittedName>
        <fullName evidence="4">DEAD/DEAH box helicase</fullName>
        <ecNumber evidence="4">3.6.4.-</ecNumber>
    </submittedName>
</protein>
<dbReference type="Gene3D" id="3.40.50.10810">
    <property type="entry name" value="Tandem AAA-ATPase domain"/>
    <property type="match status" value="1"/>
</dbReference>
<evidence type="ECO:0000313" key="4">
    <source>
        <dbReference type="EMBL" id="MFD1321096.1"/>
    </source>
</evidence>
<dbReference type="InterPro" id="IPR014001">
    <property type="entry name" value="Helicase_ATP-bd"/>
</dbReference>
<feature type="domain" description="Helicase ATP-binding" evidence="2">
    <location>
        <begin position="347"/>
        <end position="502"/>
    </location>
</feature>
<dbReference type="InterPro" id="IPR027417">
    <property type="entry name" value="P-loop_NTPase"/>
</dbReference>
<keyword evidence="1 4" id="KW-0378">Hydrolase</keyword>
<proteinExistence type="predicted"/>
<feature type="domain" description="Helicase C-terminal" evidence="3">
    <location>
        <begin position="631"/>
        <end position="789"/>
    </location>
</feature>
<dbReference type="InterPro" id="IPR050496">
    <property type="entry name" value="SNF2_RAD54_helicase_repair"/>
</dbReference>
<dbReference type="GO" id="GO:0016787">
    <property type="term" value="F:hydrolase activity"/>
    <property type="evidence" value="ECO:0007669"/>
    <property type="project" value="UniProtKB-KW"/>
</dbReference>
<dbReference type="RefSeq" id="WP_377568898.1">
    <property type="nucleotide sequence ID" value="NZ_JBHTMP010000009.1"/>
</dbReference>
<evidence type="ECO:0000259" key="3">
    <source>
        <dbReference type="PROSITE" id="PS51194"/>
    </source>
</evidence>
<organism evidence="4 5">
    <name type="scientific">Micromonospora sonneratiae</name>
    <dbReference type="NCBI Taxonomy" id="1184706"/>
    <lineage>
        <taxon>Bacteria</taxon>
        <taxon>Bacillati</taxon>
        <taxon>Actinomycetota</taxon>
        <taxon>Actinomycetes</taxon>
        <taxon>Micromonosporales</taxon>
        <taxon>Micromonosporaceae</taxon>
        <taxon>Micromonospora</taxon>
    </lineage>
</organism>
<accession>A0ABW3YBS3</accession>
<dbReference type="Proteomes" id="UP001597260">
    <property type="component" value="Unassembled WGS sequence"/>
</dbReference>
<dbReference type="EC" id="3.6.4.-" evidence="4"/>
<name>A0ABW3YBS3_9ACTN</name>
<keyword evidence="5" id="KW-1185">Reference proteome</keyword>
<dbReference type="SUPFAM" id="SSF52540">
    <property type="entry name" value="P-loop containing nucleoside triphosphate hydrolases"/>
    <property type="match status" value="2"/>
</dbReference>
<dbReference type="SMART" id="SM00490">
    <property type="entry name" value="HELICc"/>
    <property type="match status" value="1"/>
</dbReference>
<dbReference type="PROSITE" id="PS51192">
    <property type="entry name" value="HELICASE_ATP_BIND_1"/>
    <property type="match status" value="1"/>
</dbReference>
<dbReference type="PANTHER" id="PTHR45629:SF7">
    <property type="entry name" value="DNA EXCISION REPAIR PROTEIN ERCC-6-RELATED"/>
    <property type="match status" value="1"/>
</dbReference>
<dbReference type="Pfam" id="PF00271">
    <property type="entry name" value="Helicase_C"/>
    <property type="match status" value="1"/>
</dbReference>
<dbReference type="Gene3D" id="3.40.50.300">
    <property type="entry name" value="P-loop containing nucleotide triphosphate hydrolases"/>
    <property type="match status" value="1"/>
</dbReference>
<reference evidence="5" key="1">
    <citation type="journal article" date="2019" name="Int. J. Syst. Evol. Microbiol.">
        <title>The Global Catalogue of Microorganisms (GCM) 10K type strain sequencing project: providing services to taxonomists for standard genome sequencing and annotation.</title>
        <authorList>
            <consortium name="The Broad Institute Genomics Platform"/>
            <consortium name="The Broad Institute Genome Sequencing Center for Infectious Disease"/>
            <person name="Wu L."/>
            <person name="Ma J."/>
        </authorList>
    </citation>
    <scope>NUCLEOTIDE SEQUENCE [LARGE SCALE GENOMIC DNA]</scope>
    <source>
        <strain evidence="5">JCM 31037</strain>
    </source>
</reference>
<dbReference type="Pfam" id="PF12419">
    <property type="entry name" value="DUF3670"/>
    <property type="match status" value="1"/>
</dbReference>
<keyword evidence="4" id="KW-0547">Nucleotide-binding</keyword>